<dbReference type="PROSITE" id="PS50089">
    <property type="entry name" value="ZF_RING_2"/>
    <property type="match status" value="1"/>
</dbReference>
<dbReference type="InterPro" id="IPR001841">
    <property type="entry name" value="Znf_RING"/>
</dbReference>
<gene>
    <name evidence="8" type="ORF">N7476_000576</name>
</gene>
<feature type="transmembrane region" description="Helical" evidence="7">
    <location>
        <begin position="12"/>
        <end position="33"/>
    </location>
</feature>
<keyword evidence="3 6" id="KW-0863">Zinc-finger</keyword>
<sequence length="139" mass="15370">MNDDPLPQGEVIGIVIGAIVLFSIISIVPMWLAEQHIESDPEQYAQDTCPICLSSLLSNPYLTNPEPTHLAGQRGRSPAHSNGSCSCGATDSRRDSGILVLNRCHHAFHLACLTSWFEYRRYRCPICQESYSPAKAAQR</sequence>
<dbReference type="OrthoDB" id="8062037at2759"/>
<evidence type="ECO:0000256" key="7">
    <source>
        <dbReference type="SAM" id="Phobius"/>
    </source>
</evidence>
<evidence type="ECO:0000313" key="8">
    <source>
        <dbReference type="EMBL" id="KAJ5330793.1"/>
    </source>
</evidence>
<comment type="pathway">
    <text evidence="1">Protein modification; protein ubiquitination.</text>
</comment>
<evidence type="ECO:0000256" key="4">
    <source>
        <dbReference type="ARBA" id="ARBA00022786"/>
    </source>
</evidence>
<evidence type="ECO:0000256" key="6">
    <source>
        <dbReference type="PROSITE-ProRule" id="PRU00175"/>
    </source>
</evidence>
<dbReference type="SMART" id="SM00184">
    <property type="entry name" value="RING"/>
    <property type="match status" value="1"/>
</dbReference>
<keyword evidence="7" id="KW-1133">Transmembrane helix</keyword>
<keyword evidence="5" id="KW-0862">Zinc</keyword>
<dbReference type="Gene3D" id="3.30.40.10">
    <property type="entry name" value="Zinc/RING finger domain, C3HC4 (zinc finger)"/>
    <property type="match status" value="1"/>
</dbReference>
<dbReference type="Proteomes" id="UP001147746">
    <property type="component" value="Unassembled WGS sequence"/>
</dbReference>
<reference evidence="8" key="1">
    <citation type="submission" date="2022-12" db="EMBL/GenBank/DDBJ databases">
        <authorList>
            <person name="Petersen C."/>
        </authorList>
    </citation>
    <scope>NUCLEOTIDE SEQUENCE</scope>
    <source>
        <strain evidence="8">IBT 21472</strain>
    </source>
</reference>
<comment type="caution">
    <text evidence="8">The sequence shown here is derived from an EMBL/GenBank/DDBJ whole genome shotgun (WGS) entry which is preliminary data.</text>
</comment>
<keyword evidence="7" id="KW-0472">Membrane</keyword>
<dbReference type="GO" id="GO:0051603">
    <property type="term" value="P:proteolysis involved in protein catabolic process"/>
    <property type="evidence" value="ECO:0007669"/>
    <property type="project" value="UniProtKB-ARBA"/>
</dbReference>
<evidence type="ECO:0000256" key="5">
    <source>
        <dbReference type="ARBA" id="ARBA00022833"/>
    </source>
</evidence>
<keyword evidence="9" id="KW-1185">Reference proteome</keyword>
<reference evidence="8" key="2">
    <citation type="journal article" date="2023" name="IMA Fungus">
        <title>Comparative genomic study of the Penicillium genus elucidates a diverse pangenome and 15 lateral gene transfer events.</title>
        <authorList>
            <person name="Petersen C."/>
            <person name="Sorensen T."/>
            <person name="Nielsen M.R."/>
            <person name="Sondergaard T.E."/>
            <person name="Sorensen J.L."/>
            <person name="Fitzpatrick D.A."/>
            <person name="Frisvad J.C."/>
            <person name="Nielsen K.L."/>
        </authorList>
    </citation>
    <scope>NUCLEOTIDE SEQUENCE</scope>
    <source>
        <strain evidence="8">IBT 21472</strain>
    </source>
</reference>
<evidence type="ECO:0000256" key="2">
    <source>
        <dbReference type="ARBA" id="ARBA00022723"/>
    </source>
</evidence>
<accession>A0A9W9QEE5</accession>
<dbReference type="CDD" id="cd16448">
    <property type="entry name" value="RING-H2"/>
    <property type="match status" value="1"/>
</dbReference>
<keyword evidence="7" id="KW-0812">Transmembrane</keyword>
<dbReference type="EMBL" id="JAPZBO010000001">
    <property type="protein sequence ID" value="KAJ5330793.1"/>
    <property type="molecule type" value="Genomic_DNA"/>
</dbReference>
<dbReference type="InterPro" id="IPR024766">
    <property type="entry name" value="Znf_RING_H2"/>
</dbReference>
<keyword evidence="2" id="KW-0479">Metal-binding</keyword>
<keyword evidence="4" id="KW-0833">Ubl conjugation pathway</keyword>
<dbReference type="SUPFAM" id="SSF57850">
    <property type="entry name" value="RING/U-box"/>
    <property type="match status" value="1"/>
</dbReference>
<evidence type="ECO:0000256" key="3">
    <source>
        <dbReference type="ARBA" id="ARBA00022771"/>
    </source>
</evidence>
<evidence type="ECO:0000313" key="9">
    <source>
        <dbReference type="Proteomes" id="UP001147746"/>
    </source>
</evidence>
<proteinExistence type="predicted"/>
<dbReference type="InterPro" id="IPR013083">
    <property type="entry name" value="Znf_RING/FYVE/PHD"/>
</dbReference>
<dbReference type="GO" id="GO:0008270">
    <property type="term" value="F:zinc ion binding"/>
    <property type="evidence" value="ECO:0007669"/>
    <property type="project" value="UniProtKB-KW"/>
</dbReference>
<protein>
    <submittedName>
        <fullName evidence="8">Uncharacterized protein</fullName>
    </submittedName>
</protein>
<dbReference type="Pfam" id="PF12678">
    <property type="entry name" value="zf-rbx1"/>
    <property type="match status" value="1"/>
</dbReference>
<evidence type="ECO:0000256" key="1">
    <source>
        <dbReference type="ARBA" id="ARBA00004906"/>
    </source>
</evidence>
<dbReference type="AlphaFoldDB" id="A0A9W9QEE5"/>
<organism evidence="8 9">
    <name type="scientific">Penicillium atrosanguineum</name>
    <dbReference type="NCBI Taxonomy" id="1132637"/>
    <lineage>
        <taxon>Eukaryota</taxon>
        <taxon>Fungi</taxon>
        <taxon>Dikarya</taxon>
        <taxon>Ascomycota</taxon>
        <taxon>Pezizomycotina</taxon>
        <taxon>Eurotiomycetes</taxon>
        <taxon>Eurotiomycetidae</taxon>
        <taxon>Eurotiales</taxon>
        <taxon>Aspergillaceae</taxon>
        <taxon>Penicillium</taxon>
    </lineage>
</organism>
<name>A0A9W9QEE5_9EURO</name>